<accession>A0ABM9CBV9</accession>
<evidence type="ECO:0000256" key="3">
    <source>
        <dbReference type="ARBA" id="ARBA00022729"/>
    </source>
</evidence>
<dbReference type="Pfam" id="PF13416">
    <property type="entry name" value="SBP_bac_8"/>
    <property type="match status" value="1"/>
</dbReference>
<comment type="similarity">
    <text evidence="1">Belongs to the bacterial solute-binding protein 1 family.</text>
</comment>
<keyword evidence="5" id="KW-1185">Reference proteome</keyword>
<dbReference type="Gene3D" id="3.40.190.10">
    <property type="entry name" value="Periplasmic binding protein-like II"/>
    <property type="match status" value="2"/>
</dbReference>
<evidence type="ECO:0000256" key="1">
    <source>
        <dbReference type="ARBA" id="ARBA00008520"/>
    </source>
</evidence>
<evidence type="ECO:0000256" key="2">
    <source>
        <dbReference type="ARBA" id="ARBA00022448"/>
    </source>
</evidence>
<dbReference type="RefSeq" id="WP_236343204.1">
    <property type="nucleotide sequence ID" value="NZ_CAKMMF010000015.1"/>
</dbReference>
<protein>
    <submittedName>
        <fullName evidence="4">Maltose/maltodextrin-binding periplasmic protein</fullName>
    </submittedName>
</protein>
<keyword evidence="2" id="KW-0813">Transport</keyword>
<reference evidence="4" key="1">
    <citation type="submission" date="2022-01" db="EMBL/GenBank/DDBJ databases">
        <authorList>
            <person name="Criscuolo A."/>
        </authorList>
    </citation>
    <scope>NUCLEOTIDE SEQUENCE</scope>
    <source>
        <strain evidence="4">CIP111893</strain>
    </source>
</reference>
<dbReference type="PANTHER" id="PTHR30061:SF50">
    <property type="entry name" value="MALTOSE_MALTODEXTRIN-BINDING PERIPLASMIC PROTEIN"/>
    <property type="match status" value="1"/>
</dbReference>
<dbReference type="Proteomes" id="UP000838686">
    <property type="component" value="Unassembled WGS sequence"/>
</dbReference>
<dbReference type="PANTHER" id="PTHR30061">
    <property type="entry name" value="MALTOSE-BINDING PERIPLASMIC PROTEIN"/>
    <property type="match status" value="1"/>
</dbReference>
<sequence length="382" mass="42706">MREERETENKKELVVWHEFDGPGDTSIEVLEEICRLYSERYGVHIISEVMSIQELGDRLVDIEHTGKGPHMAFVPADMVVFKDRALLSEAPVELFASELGENMRLSMTMEGTAYGVPILTGNHLVLYYNKDIYAQPPASWEEIEQLSESLKQRGIKPIGGDMSQSYWFMPFFTAFGGWPLKDGKADLVNESMRDALQFVKSRIEQGVLANLDGPTALLEQFIAGELGAIICGEWIFNYLDRNLGQKLGVAKLPDIGGKPSVPFHSSIGLIYPNDSLESEDRESILSFTQFMLSEECQMKWAELVQRIPSNGNVQRNLLAQGSPNKQAILSLLDHSRTMPIHPNMIAIWASIGAGLDVLQKGQAESAYDAIVQREEMIINAVK</sequence>
<dbReference type="EMBL" id="CAKMMF010000015">
    <property type="protein sequence ID" value="CAH1208731.1"/>
    <property type="molecule type" value="Genomic_DNA"/>
</dbReference>
<evidence type="ECO:0000313" key="5">
    <source>
        <dbReference type="Proteomes" id="UP000838686"/>
    </source>
</evidence>
<keyword evidence="3" id="KW-0732">Signal</keyword>
<dbReference type="InterPro" id="IPR006059">
    <property type="entry name" value="SBP"/>
</dbReference>
<gene>
    <name evidence="4" type="primary">malE_2</name>
    <name evidence="4" type="ORF">PAECIP111893_02879</name>
</gene>
<dbReference type="SUPFAM" id="SSF53850">
    <property type="entry name" value="Periplasmic binding protein-like II"/>
    <property type="match status" value="1"/>
</dbReference>
<name>A0ABM9CBV9_9BACL</name>
<evidence type="ECO:0000313" key="4">
    <source>
        <dbReference type="EMBL" id="CAH1208731.1"/>
    </source>
</evidence>
<organism evidence="4 5">
    <name type="scientific">Paenibacillus plantiphilus</name>
    <dbReference type="NCBI Taxonomy" id="2905650"/>
    <lineage>
        <taxon>Bacteria</taxon>
        <taxon>Bacillati</taxon>
        <taxon>Bacillota</taxon>
        <taxon>Bacilli</taxon>
        <taxon>Bacillales</taxon>
        <taxon>Paenibacillaceae</taxon>
        <taxon>Paenibacillus</taxon>
    </lineage>
</organism>
<comment type="caution">
    <text evidence="4">The sequence shown here is derived from an EMBL/GenBank/DDBJ whole genome shotgun (WGS) entry which is preliminary data.</text>
</comment>
<proteinExistence type="inferred from homology"/>